<reference evidence="1 2" key="1">
    <citation type="submission" date="2023-06" db="EMBL/GenBank/DDBJ databases">
        <title>Marinobacter azerbaijanicus a moderately halophilic, isolated from Urmia Lake in Azerbaijan region of Iran.</title>
        <authorList>
            <person name="Sanchez-Porro C."/>
            <person name="Aghdam E.M."/>
            <person name="Saheb S.M."/>
            <person name="Tarhriz V."/>
            <person name="Kazemi E."/>
            <person name="Ammozegar M.A."/>
            <person name="Ventosa A."/>
            <person name="Hejazi M.S."/>
        </authorList>
    </citation>
    <scope>NUCLEOTIDE SEQUENCE [LARGE SCALE GENOMIC DNA]</scope>
    <source>
        <strain evidence="1 2">TBZ242</strain>
    </source>
</reference>
<comment type="caution">
    <text evidence="1">The sequence shown here is derived from an EMBL/GenBank/DDBJ whole genome shotgun (WGS) entry which is preliminary data.</text>
</comment>
<evidence type="ECO:0000313" key="2">
    <source>
        <dbReference type="Proteomes" id="UP001227964"/>
    </source>
</evidence>
<dbReference type="EMBL" id="JASSVS010000011">
    <property type="protein sequence ID" value="MDL0433146.1"/>
    <property type="molecule type" value="Genomic_DNA"/>
</dbReference>
<accession>A0ABT7IG73</accession>
<organism evidence="1 2">
    <name type="scientific">Marinobacter azerbaijanicus</name>
    <dbReference type="NCBI Taxonomy" id="3050455"/>
    <lineage>
        <taxon>Bacteria</taxon>
        <taxon>Pseudomonadati</taxon>
        <taxon>Pseudomonadota</taxon>
        <taxon>Gammaproteobacteria</taxon>
        <taxon>Pseudomonadales</taxon>
        <taxon>Marinobacteraceae</taxon>
        <taxon>Marinobacter</taxon>
    </lineage>
</organism>
<evidence type="ECO:0000313" key="1">
    <source>
        <dbReference type="EMBL" id="MDL0433146.1"/>
    </source>
</evidence>
<keyword evidence="2" id="KW-1185">Reference proteome</keyword>
<sequence>MSDEEAWGENFGPFLFGADVIVLLLYDGQKYDSVVNAGDATGNLFQTVARVCFG</sequence>
<dbReference type="Proteomes" id="UP001227964">
    <property type="component" value="Unassembled WGS sequence"/>
</dbReference>
<dbReference type="RefSeq" id="WP_285392679.1">
    <property type="nucleotide sequence ID" value="NZ_JASSVS010000011.1"/>
</dbReference>
<gene>
    <name evidence="1" type="ORF">QPM17_18555</name>
</gene>
<name>A0ABT7IG73_9GAMM</name>
<protein>
    <submittedName>
        <fullName evidence="1">Uncharacterized protein</fullName>
    </submittedName>
</protein>
<proteinExistence type="predicted"/>